<dbReference type="Pfam" id="PF13350">
    <property type="entry name" value="Y_phosphatase3"/>
    <property type="match status" value="1"/>
</dbReference>
<dbReference type="InterPro" id="IPR000387">
    <property type="entry name" value="Tyr_Pase_dom"/>
</dbReference>
<accession>A0A9W4GR06</accession>
<dbReference type="SUPFAM" id="SSF52799">
    <property type="entry name" value="(Phosphotyrosine protein) phosphatases II"/>
    <property type="match status" value="1"/>
</dbReference>
<proteinExistence type="predicted"/>
<evidence type="ECO:0000313" key="3">
    <source>
        <dbReference type="Proteomes" id="UP001152519"/>
    </source>
</evidence>
<dbReference type="InterPro" id="IPR016130">
    <property type="entry name" value="Tyr_Pase_AS"/>
</dbReference>
<dbReference type="PROSITE" id="PS00383">
    <property type="entry name" value="TYR_PHOSPHATASE_1"/>
    <property type="match status" value="1"/>
</dbReference>
<keyword evidence="3" id="KW-1185">Reference proteome</keyword>
<protein>
    <submittedName>
        <fullName evidence="2">Tyrosine-protein phosphatase</fullName>
    </submittedName>
</protein>
<dbReference type="PROSITE" id="PS50056">
    <property type="entry name" value="TYR_PHOSPHATASE_2"/>
    <property type="match status" value="1"/>
</dbReference>
<evidence type="ECO:0000313" key="2">
    <source>
        <dbReference type="EMBL" id="CAG6394174.1"/>
    </source>
</evidence>
<dbReference type="GO" id="GO:0004721">
    <property type="term" value="F:phosphoprotein phosphatase activity"/>
    <property type="evidence" value="ECO:0007669"/>
    <property type="project" value="InterPro"/>
</dbReference>
<dbReference type="RefSeq" id="WP_251490232.1">
    <property type="nucleotide sequence ID" value="NZ_CAJSLV010000053.1"/>
</dbReference>
<dbReference type="InterPro" id="IPR026893">
    <property type="entry name" value="Tyr/Ser_Pase_IphP-type"/>
</dbReference>
<organism evidence="2 3">
    <name type="scientific">Actinacidiphila cocklensis</name>
    <dbReference type="NCBI Taxonomy" id="887465"/>
    <lineage>
        <taxon>Bacteria</taxon>
        <taxon>Bacillati</taxon>
        <taxon>Actinomycetota</taxon>
        <taxon>Actinomycetes</taxon>
        <taxon>Kitasatosporales</taxon>
        <taxon>Streptomycetaceae</taxon>
        <taxon>Actinacidiphila</taxon>
    </lineage>
</organism>
<evidence type="ECO:0000259" key="1">
    <source>
        <dbReference type="PROSITE" id="PS50056"/>
    </source>
</evidence>
<dbReference type="AlphaFoldDB" id="A0A9W4GR06"/>
<dbReference type="Proteomes" id="UP001152519">
    <property type="component" value="Unassembled WGS sequence"/>
</dbReference>
<dbReference type="EMBL" id="CAJSLV010000053">
    <property type="protein sequence ID" value="CAG6394174.1"/>
    <property type="molecule type" value="Genomic_DNA"/>
</dbReference>
<sequence length="246" mass="25951">MNRHLDWDGCFNTRDLGGLPTAGGGATATGAVVRTDAVDRLTGKGWSALWEYGVRTVVDLRNADEYRVDAAPRPPGLTTLTLPLAPDPDSVLVNLWSTGKQGTPLYYPRILEHFPRHTARVVRAVALAAPGGVVVHCVAGRDRTGLASLVLLALAGVPAADIAADYELSTDRLPGLYAALGEPDRRAELEARHRRAGTTTRAAVLAAVASFDPVAHLRAGGLSEAEIDAARTRLTTGSRLMAHLAG</sequence>
<feature type="domain" description="Tyrosine specific protein phosphatases" evidence="1">
    <location>
        <begin position="112"/>
        <end position="152"/>
    </location>
</feature>
<dbReference type="InterPro" id="IPR029021">
    <property type="entry name" value="Prot-tyrosine_phosphatase-like"/>
</dbReference>
<name>A0A9W4GR06_9ACTN</name>
<reference evidence="2" key="1">
    <citation type="submission" date="2021-05" db="EMBL/GenBank/DDBJ databases">
        <authorList>
            <person name="Arsene-Ploetze F."/>
        </authorList>
    </citation>
    <scope>NUCLEOTIDE SEQUENCE</scope>
    <source>
        <strain evidence="2">DSM 42138</strain>
    </source>
</reference>
<comment type="caution">
    <text evidence="2">The sequence shown here is derived from an EMBL/GenBank/DDBJ whole genome shotgun (WGS) entry which is preliminary data.</text>
</comment>
<gene>
    <name evidence="2" type="ORF">SCOCK_240126</name>
</gene>
<dbReference type="Gene3D" id="3.90.190.10">
    <property type="entry name" value="Protein tyrosine phosphatase superfamily"/>
    <property type="match status" value="1"/>
</dbReference>